<organism evidence="2 3">
    <name type="scientific">Anas zonorhyncha</name>
    <name type="common">Eastern spot-billed duck</name>
    <dbReference type="NCBI Taxonomy" id="75864"/>
    <lineage>
        <taxon>Eukaryota</taxon>
        <taxon>Metazoa</taxon>
        <taxon>Chordata</taxon>
        <taxon>Craniata</taxon>
        <taxon>Vertebrata</taxon>
        <taxon>Euteleostomi</taxon>
        <taxon>Archelosauria</taxon>
        <taxon>Archosauria</taxon>
        <taxon>Dinosauria</taxon>
        <taxon>Saurischia</taxon>
        <taxon>Theropoda</taxon>
        <taxon>Coelurosauria</taxon>
        <taxon>Aves</taxon>
        <taxon>Neognathae</taxon>
        <taxon>Galloanserae</taxon>
        <taxon>Anseriformes</taxon>
        <taxon>Anatidae</taxon>
        <taxon>Anatinae</taxon>
        <taxon>Anas</taxon>
    </lineage>
</organism>
<dbReference type="Ensembl" id="ENSAZOT00000001750.1">
    <property type="protein sequence ID" value="ENSAZOP00000001637.1"/>
    <property type="gene ID" value="ENSAZOG00000001125.1"/>
</dbReference>
<accession>A0A8B9ZMP6</accession>
<name>A0A8B9ZMP6_9AVES</name>
<evidence type="ECO:0000313" key="3">
    <source>
        <dbReference type="Proteomes" id="UP000694549"/>
    </source>
</evidence>
<feature type="compositionally biased region" description="Basic and acidic residues" evidence="1">
    <location>
        <begin position="102"/>
        <end position="112"/>
    </location>
</feature>
<protein>
    <submittedName>
        <fullName evidence="2">Uncharacterized protein</fullName>
    </submittedName>
</protein>
<proteinExistence type="predicted"/>
<reference evidence="2" key="2">
    <citation type="submission" date="2025-09" db="UniProtKB">
        <authorList>
            <consortium name="Ensembl"/>
        </authorList>
    </citation>
    <scope>IDENTIFICATION</scope>
</reference>
<reference evidence="2" key="1">
    <citation type="submission" date="2025-08" db="UniProtKB">
        <authorList>
            <consortium name="Ensembl"/>
        </authorList>
    </citation>
    <scope>IDENTIFICATION</scope>
</reference>
<evidence type="ECO:0000256" key="1">
    <source>
        <dbReference type="SAM" id="MobiDB-lite"/>
    </source>
</evidence>
<evidence type="ECO:0000313" key="2">
    <source>
        <dbReference type="Ensembl" id="ENSAZOP00000001637.1"/>
    </source>
</evidence>
<sequence>SHHHFFSALSSDPFSQSGSPSHCHLFDSAHVFFTQVLSSLPSEQSSSLLHFQSKGIQRPLLHGNWDSSHFALAPSAAVHRQARASSRQSALQPPLGSNAENCQHRPPMEDHGPAPTGTNGLHRCILSNLNRGGSMAIRRRMALH</sequence>
<dbReference type="AlphaFoldDB" id="A0A8B9ZMP6"/>
<feature type="region of interest" description="Disordered" evidence="1">
    <location>
        <begin position="81"/>
        <end position="119"/>
    </location>
</feature>
<dbReference type="Proteomes" id="UP000694549">
    <property type="component" value="Unplaced"/>
</dbReference>
<keyword evidence="3" id="KW-1185">Reference proteome</keyword>